<dbReference type="InterPro" id="IPR008278">
    <property type="entry name" value="4-PPantetheinyl_Trfase_dom"/>
</dbReference>
<keyword evidence="7" id="KW-1185">Reference proteome</keyword>
<dbReference type="GO" id="GO:0005829">
    <property type="term" value="C:cytosol"/>
    <property type="evidence" value="ECO:0007669"/>
    <property type="project" value="TreeGrafter"/>
</dbReference>
<dbReference type="GO" id="GO:0008897">
    <property type="term" value="F:holo-[acyl-carrier-protein] synthase activity"/>
    <property type="evidence" value="ECO:0007669"/>
    <property type="project" value="InterPro"/>
</dbReference>
<dbReference type="PANTHER" id="PTHR12215">
    <property type="entry name" value="PHOSPHOPANTETHEINE TRANSFERASE"/>
    <property type="match status" value="1"/>
</dbReference>
<feature type="compositionally biased region" description="Low complexity" evidence="3">
    <location>
        <begin position="241"/>
        <end position="251"/>
    </location>
</feature>
<dbReference type="Pfam" id="PF22624">
    <property type="entry name" value="AASDHPPT_N"/>
    <property type="match status" value="1"/>
</dbReference>
<evidence type="ECO:0000313" key="6">
    <source>
        <dbReference type="EMBL" id="GHH59182.1"/>
    </source>
</evidence>
<dbReference type="EMBL" id="BNBO01000001">
    <property type="protein sequence ID" value="GHH59182.1"/>
    <property type="molecule type" value="Genomic_DNA"/>
</dbReference>
<organism evidence="6 7">
    <name type="scientific">Kitasatospora indigofera</name>
    <dbReference type="NCBI Taxonomy" id="67307"/>
    <lineage>
        <taxon>Bacteria</taxon>
        <taxon>Bacillati</taxon>
        <taxon>Actinomycetota</taxon>
        <taxon>Actinomycetes</taxon>
        <taxon>Kitasatosporales</taxon>
        <taxon>Streptomycetaceae</taxon>
        <taxon>Kitasatospora</taxon>
    </lineage>
</organism>
<dbReference type="GO" id="GO:0000287">
    <property type="term" value="F:magnesium ion binding"/>
    <property type="evidence" value="ECO:0007669"/>
    <property type="project" value="InterPro"/>
</dbReference>
<proteinExistence type="inferred from homology"/>
<evidence type="ECO:0000256" key="1">
    <source>
        <dbReference type="ARBA" id="ARBA00010990"/>
    </source>
</evidence>
<keyword evidence="2 6" id="KW-0808">Transferase</keyword>
<feature type="domain" description="4'-phosphopantetheinyl transferase" evidence="4">
    <location>
        <begin position="110"/>
        <end position="188"/>
    </location>
</feature>
<evidence type="ECO:0000259" key="5">
    <source>
        <dbReference type="Pfam" id="PF22624"/>
    </source>
</evidence>
<dbReference type="SUPFAM" id="SSF56214">
    <property type="entry name" value="4'-phosphopantetheinyl transferase"/>
    <property type="match status" value="2"/>
</dbReference>
<dbReference type="RefSeq" id="WP_190208783.1">
    <property type="nucleotide sequence ID" value="NZ_BNBO01000001.1"/>
</dbReference>
<dbReference type="Proteomes" id="UP000617734">
    <property type="component" value="Unassembled WGS sequence"/>
</dbReference>
<gene>
    <name evidence="6" type="ORF">GCM10018781_01890</name>
</gene>
<accession>A0A919FB56</accession>
<dbReference type="Pfam" id="PF01648">
    <property type="entry name" value="ACPS"/>
    <property type="match status" value="1"/>
</dbReference>
<evidence type="ECO:0000256" key="2">
    <source>
        <dbReference type="ARBA" id="ARBA00022679"/>
    </source>
</evidence>
<dbReference type="InterPro" id="IPR050559">
    <property type="entry name" value="P-Pant_transferase_sf"/>
</dbReference>
<reference evidence="6" key="1">
    <citation type="journal article" date="2014" name="Int. J. Syst. Evol. Microbiol.">
        <title>Complete genome sequence of Corynebacterium casei LMG S-19264T (=DSM 44701T), isolated from a smear-ripened cheese.</title>
        <authorList>
            <consortium name="US DOE Joint Genome Institute (JGI-PGF)"/>
            <person name="Walter F."/>
            <person name="Albersmeier A."/>
            <person name="Kalinowski J."/>
            <person name="Ruckert C."/>
        </authorList>
    </citation>
    <scope>NUCLEOTIDE SEQUENCE</scope>
    <source>
        <strain evidence="6">JCM 4646</strain>
    </source>
</reference>
<feature type="region of interest" description="Disordered" evidence="3">
    <location>
        <begin position="230"/>
        <end position="251"/>
    </location>
</feature>
<reference evidence="6" key="2">
    <citation type="submission" date="2020-09" db="EMBL/GenBank/DDBJ databases">
        <authorList>
            <person name="Sun Q."/>
            <person name="Ohkuma M."/>
        </authorList>
    </citation>
    <scope>NUCLEOTIDE SEQUENCE</scope>
    <source>
        <strain evidence="6">JCM 4646</strain>
    </source>
</reference>
<evidence type="ECO:0000259" key="4">
    <source>
        <dbReference type="Pfam" id="PF01648"/>
    </source>
</evidence>
<feature type="domain" description="4'-phosphopantetheinyl transferase N-terminal" evidence="5">
    <location>
        <begin position="25"/>
        <end position="104"/>
    </location>
</feature>
<protein>
    <submittedName>
        <fullName evidence="6">4'-phosphopantetheinyl transferase</fullName>
    </submittedName>
</protein>
<comment type="similarity">
    <text evidence="1">Belongs to the P-Pant transferase superfamily. Gsp/Sfp/HetI/AcpT family.</text>
</comment>
<sequence length="251" mass="26863">MTGAPDTVQLWLVPDQQPGPAPADLLAVLDPEERSRAAAYLSADDRRRFVLAHGALRHIVAGWLGAAPQEIRWRRGPHGKPELAGRYTGAEVNLSHSGAVAMVALSASRRVGVDVQRVLPRLDATGMPERWFLPEEARFVRAGADPGSRAERFARLWARKEALVKAHGGRLTQGLRIPLLDSGTGTSRHPADAWSHGYLVADVPAPDGYRAAVALSGTEAFRVTVGRWTWPAPLSGPPTGPASGAPERPGT</sequence>
<dbReference type="InterPro" id="IPR037143">
    <property type="entry name" value="4-PPantetheinyl_Trfase_dom_sf"/>
</dbReference>
<dbReference type="InterPro" id="IPR055066">
    <property type="entry name" value="AASDHPPT_N"/>
</dbReference>
<dbReference type="AlphaFoldDB" id="A0A919FB56"/>
<dbReference type="GO" id="GO:0019878">
    <property type="term" value="P:lysine biosynthetic process via aminoadipic acid"/>
    <property type="evidence" value="ECO:0007669"/>
    <property type="project" value="TreeGrafter"/>
</dbReference>
<dbReference type="GeneID" id="95350747"/>
<comment type="caution">
    <text evidence="6">The sequence shown here is derived from an EMBL/GenBank/DDBJ whole genome shotgun (WGS) entry which is preliminary data.</text>
</comment>
<dbReference type="PANTHER" id="PTHR12215:SF10">
    <property type="entry name" value="L-AMINOADIPATE-SEMIALDEHYDE DEHYDROGENASE-PHOSPHOPANTETHEINYL TRANSFERASE"/>
    <property type="match status" value="1"/>
</dbReference>
<name>A0A919FB56_9ACTN</name>
<dbReference type="Gene3D" id="3.90.470.20">
    <property type="entry name" value="4'-phosphopantetheinyl transferase domain"/>
    <property type="match status" value="2"/>
</dbReference>
<evidence type="ECO:0000313" key="7">
    <source>
        <dbReference type="Proteomes" id="UP000617734"/>
    </source>
</evidence>
<evidence type="ECO:0000256" key="3">
    <source>
        <dbReference type="SAM" id="MobiDB-lite"/>
    </source>
</evidence>